<keyword evidence="2 5" id="KW-0812">Transmembrane</keyword>
<dbReference type="InterPro" id="IPR020846">
    <property type="entry name" value="MFS_dom"/>
</dbReference>
<feature type="transmembrane region" description="Helical" evidence="5">
    <location>
        <begin position="575"/>
        <end position="596"/>
    </location>
</feature>
<feature type="domain" description="Major facilitator superfamily (MFS) profile" evidence="6">
    <location>
        <begin position="284"/>
        <end position="695"/>
    </location>
</feature>
<feature type="transmembrane region" description="Helical" evidence="5">
    <location>
        <begin position="677"/>
        <end position="695"/>
    </location>
</feature>
<reference evidence="7 8" key="2">
    <citation type="submission" date="2015-05" db="EMBL/GenBank/DDBJ databases">
        <title>Distinctive expansion of gene families associated with plant cell wall degradation and secondary metabolism in the genomes of grapevine trunk pathogens.</title>
        <authorList>
            <person name="Lawrence D.P."/>
            <person name="Travadon R."/>
            <person name="Rolshausen P.E."/>
            <person name="Baumgartner K."/>
        </authorList>
    </citation>
    <scope>NUCLEOTIDE SEQUENCE [LARGE SCALE GENOMIC DNA]</scope>
    <source>
        <strain evidence="7">DS831</strain>
    </source>
</reference>
<feature type="transmembrane region" description="Helical" evidence="5">
    <location>
        <begin position="439"/>
        <end position="463"/>
    </location>
</feature>
<evidence type="ECO:0000256" key="2">
    <source>
        <dbReference type="ARBA" id="ARBA00022692"/>
    </source>
</evidence>
<dbReference type="SUPFAM" id="SSF53474">
    <property type="entry name" value="alpha/beta-Hydrolases"/>
    <property type="match status" value="1"/>
</dbReference>
<name>A0A0G2GRT0_9PEZI</name>
<dbReference type="InterPro" id="IPR000073">
    <property type="entry name" value="AB_hydrolase_1"/>
</dbReference>
<dbReference type="Gene3D" id="3.40.50.1820">
    <property type="entry name" value="alpha/beta hydrolase"/>
    <property type="match status" value="1"/>
</dbReference>
<proteinExistence type="predicted"/>
<feature type="transmembrane region" description="Helical" evidence="5">
    <location>
        <begin position="650"/>
        <end position="671"/>
    </location>
</feature>
<organism evidence="7 8">
    <name type="scientific">Diplodia seriata</name>
    <dbReference type="NCBI Taxonomy" id="420778"/>
    <lineage>
        <taxon>Eukaryota</taxon>
        <taxon>Fungi</taxon>
        <taxon>Dikarya</taxon>
        <taxon>Ascomycota</taxon>
        <taxon>Pezizomycotina</taxon>
        <taxon>Dothideomycetes</taxon>
        <taxon>Dothideomycetes incertae sedis</taxon>
        <taxon>Botryosphaeriales</taxon>
        <taxon>Botryosphaeriaceae</taxon>
        <taxon>Diplodia</taxon>
    </lineage>
</organism>
<feature type="transmembrane region" description="Helical" evidence="5">
    <location>
        <begin position="323"/>
        <end position="342"/>
    </location>
</feature>
<feature type="transmembrane region" description="Helical" evidence="5">
    <location>
        <begin position="374"/>
        <end position="396"/>
    </location>
</feature>
<evidence type="ECO:0000256" key="1">
    <source>
        <dbReference type="ARBA" id="ARBA00004141"/>
    </source>
</evidence>
<dbReference type="AlphaFoldDB" id="A0A0G2GRT0"/>
<dbReference type="PANTHER" id="PTHR23502:SF152">
    <property type="entry name" value="MAJOR FACILITATOR SUPERFAMILY (MFS) PROFILE DOMAIN-CONTAINING PROTEIN-RELATED"/>
    <property type="match status" value="1"/>
</dbReference>
<protein>
    <submittedName>
        <fullName evidence="7">Putative mfs</fullName>
    </submittedName>
</protein>
<evidence type="ECO:0000256" key="5">
    <source>
        <dbReference type="SAM" id="Phobius"/>
    </source>
</evidence>
<feature type="transmembrane region" description="Helical" evidence="5">
    <location>
        <begin position="408"/>
        <end position="433"/>
    </location>
</feature>
<dbReference type="GO" id="GO:0005886">
    <property type="term" value="C:plasma membrane"/>
    <property type="evidence" value="ECO:0007669"/>
    <property type="project" value="TreeGrafter"/>
</dbReference>
<evidence type="ECO:0000256" key="3">
    <source>
        <dbReference type="ARBA" id="ARBA00022989"/>
    </source>
</evidence>
<evidence type="ECO:0000256" key="4">
    <source>
        <dbReference type="ARBA" id="ARBA00023136"/>
    </source>
</evidence>
<feature type="transmembrane region" description="Helical" evidence="5">
    <location>
        <begin position="530"/>
        <end position="554"/>
    </location>
</feature>
<feature type="transmembrane region" description="Helical" evidence="5">
    <location>
        <begin position="282"/>
        <end position="303"/>
    </location>
</feature>
<dbReference type="PANTHER" id="PTHR23502">
    <property type="entry name" value="MAJOR FACILITATOR SUPERFAMILY"/>
    <property type="match status" value="1"/>
</dbReference>
<evidence type="ECO:0000313" key="8">
    <source>
        <dbReference type="Proteomes" id="UP000034182"/>
    </source>
</evidence>
<accession>A0A0G2GRT0</accession>
<dbReference type="SUPFAM" id="SSF103473">
    <property type="entry name" value="MFS general substrate transporter"/>
    <property type="match status" value="1"/>
</dbReference>
<dbReference type="InterPro" id="IPR011701">
    <property type="entry name" value="MFS"/>
</dbReference>
<dbReference type="EMBL" id="LAQI01000033">
    <property type="protein sequence ID" value="KKY26038.1"/>
    <property type="molecule type" value="Genomic_DNA"/>
</dbReference>
<comment type="caution">
    <text evidence="7">The sequence shown here is derived from an EMBL/GenBank/DDBJ whole genome shotgun (WGS) entry which is preliminary data.</text>
</comment>
<comment type="subcellular location">
    <subcellularLocation>
        <location evidence="1">Membrane</location>
        <topology evidence="1">Multi-pass membrane protein</topology>
    </subcellularLocation>
</comment>
<dbReference type="GO" id="GO:0022857">
    <property type="term" value="F:transmembrane transporter activity"/>
    <property type="evidence" value="ECO:0007669"/>
    <property type="project" value="InterPro"/>
</dbReference>
<feature type="transmembrane region" description="Helical" evidence="5">
    <location>
        <begin position="349"/>
        <end position="368"/>
    </location>
</feature>
<dbReference type="Proteomes" id="UP000034182">
    <property type="component" value="Unassembled WGS sequence"/>
</dbReference>
<reference evidence="7 8" key="1">
    <citation type="submission" date="2015-03" db="EMBL/GenBank/DDBJ databases">
        <authorList>
            <person name="Morales-Cruz A."/>
            <person name="Amrine K.C."/>
            <person name="Cantu D."/>
        </authorList>
    </citation>
    <scope>NUCLEOTIDE SEQUENCE [LARGE SCALE GENOMIC DNA]</scope>
    <source>
        <strain evidence="7">DS831</strain>
    </source>
</reference>
<gene>
    <name evidence="7" type="ORF">UCDDS831_g01548</name>
</gene>
<feature type="transmembrane region" description="Helical" evidence="5">
    <location>
        <begin position="608"/>
        <end position="629"/>
    </location>
</feature>
<dbReference type="Pfam" id="PF07690">
    <property type="entry name" value="MFS_1"/>
    <property type="match status" value="1"/>
</dbReference>
<keyword evidence="3 5" id="KW-1133">Transmembrane helix</keyword>
<feature type="transmembrane region" description="Helical" evidence="5">
    <location>
        <begin position="484"/>
        <end position="510"/>
    </location>
</feature>
<sequence>MAVSETVNAADDPELTYETVDLTVDGVKLQLSTVRRSIKSSTATSTALAPILFLHGFGSTKEDYVDLAHHPSFTDRPFLAYDAPGCGSTHCSDLSAISIPFLVHTACALLQHHAISRFHLVGHSMGGLTGLVLASQPPRSLAVLSFCSIEGNLAPEDCFLSRQIATHADADAAAFLARFVERGRRSPALAAALHAAGVPHKVRAAAVRGIFESMVRFSDDEDLLGWFVGLPCPKMFILFDTNHDDDDAITTPPQPTDLESALRKLESNPGNHNYAYPLWRKCLIVFVTSWVTLAATFSSTSLFSAANEVAATYGVSAADVNVANAGVLLAMAFSSFIWGPIGTIVGRKVSYNMCIVVLFFFTVGTALAPDFGTFVAMRVLSGLSGTYFHVSGQAILAEYFPPVQRGTATGFFLAGTVLGPPLGPLVAGIMVTYKSWRTILWLQSAMCGTGLILSLVGVPYSAGLDAPGYPTMTAAQMLRAFSPAGVLSLFVYPNVLFTDVACGLLSWSQYSLLSAPRHIITTRFGLTSPLVAGLFYLAPAAGFLTGTMVGGRFSDHTVRKWMRLRAGGVRLPQDRLRSGMASFFAVVPAASLVYGWCLQFEKGGLPLPVVLAFVTAAGLLAAFASLNTYCAEVMPRRRTAVIASKYAVQYCFAAAASGASVPMIDAIGIGWTSTVGAAFVLAGGVLTLVTARCGLDMQNWVEEWLLKRRSNAQAEK</sequence>
<evidence type="ECO:0000259" key="6">
    <source>
        <dbReference type="PROSITE" id="PS50850"/>
    </source>
</evidence>
<dbReference type="InterPro" id="IPR029058">
    <property type="entry name" value="AB_hydrolase_fold"/>
</dbReference>
<dbReference type="InterPro" id="IPR036259">
    <property type="entry name" value="MFS_trans_sf"/>
</dbReference>
<keyword evidence="4 5" id="KW-0472">Membrane</keyword>
<dbReference type="Pfam" id="PF00561">
    <property type="entry name" value="Abhydrolase_1"/>
    <property type="match status" value="1"/>
</dbReference>
<evidence type="ECO:0000313" key="7">
    <source>
        <dbReference type="EMBL" id="KKY26038.1"/>
    </source>
</evidence>
<dbReference type="PROSITE" id="PS50850">
    <property type="entry name" value="MFS"/>
    <property type="match status" value="1"/>
</dbReference>
<dbReference type="Gene3D" id="1.20.1250.20">
    <property type="entry name" value="MFS general substrate transporter like domains"/>
    <property type="match status" value="1"/>
</dbReference>